<dbReference type="PANTHER" id="PTHR24271">
    <property type="entry name" value="KALLIKREIN-RELATED"/>
    <property type="match status" value="1"/>
</dbReference>
<reference evidence="4" key="3">
    <citation type="submission" date="2025-09" db="UniProtKB">
        <authorList>
            <consortium name="Ensembl"/>
        </authorList>
    </citation>
    <scope>IDENTIFICATION</scope>
</reference>
<reference evidence="4" key="2">
    <citation type="submission" date="2025-08" db="UniProtKB">
        <authorList>
            <consortium name="Ensembl"/>
        </authorList>
    </citation>
    <scope>IDENTIFICATION</scope>
</reference>
<dbReference type="PROSITE" id="PS00134">
    <property type="entry name" value="TRYPSIN_HIS"/>
    <property type="match status" value="1"/>
</dbReference>
<organism evidence="4 5">
    <name type="scientific">Bos mutus grunniens</name>
    <name type="common">Wild yak</name>
    <name type="synonym">Bos grunniens</name>
    <dbReference type="NCBI Taxonomy" id="30521"/>
    <lineage>
        <taxon>Eukaryota</taxon>
        <taxon>Metazoa</taxon>
        <taxon>Chordata</taxon>
        <taxon>Craniata</taxon>
        <taxon>Vertebrata</taxon>
        <taxon>Euteleostomi</taxon>
        <taxon>Mammalia</taxon>
        <taxon>Eutheria</taxon>
        <taxon>Laurasiatheria</taxon>
        <taxon>Artiodactyla</taxon>
        <taxon>Ruminantia</taxon>
        <taxon>Pecora</taxon>
        <taxon>Bovidae</taxon>
        <taxon>Bovinae</taxon>
        <taxon>Bos</taxon>
    </lineage>
</organism>
<evidence type="ECO:0000313" key="5">
    <source>
        <dbReference type="Proteomes" id="UP000694520"/>
    </source>
</evidence>
<dbReference type="Proteomes" id="UP000694520">
    <property type="component" value="Chromosome 20"/>
</dbReference>
<dbReference type="InterPro" id="IPR001254">
    <property type="entry name" value="Trypsin_dom"/>
</dbReference>
<dbReference type="PRINTS" id="PR00722">
    <property type="entry name" value="CHYMOTRYPSIN"/>
</dbReference>
<dbReference type="GeneTree" id="ENSGT00930000151066"/>
<proteinExistence type="predicted"/>
<accession>A0A8B9XVL9</accession>
<evidence type="ECO:0000259" key="3">
    <source>
        <dbReference type="PROSITE" id="PS50240"/>
    </source>
</evidence>
<dbReference type="GO" id="GO:0004252">
    <property type="term" value="F:serine-type endopeptidase activity"/>
    <property type="evidence" value="ECO:0007669"/>
    <property type="project" value="InterPro"/>
</dbReference>
<dbReference type="InterPro" id="IPR018114">
    <property type="entry name" value="TRYPSIN_HIS"/>
</dbReference>
<dbReference type="PANTHER" id="PTHR24271:SF66">
    <property type="entry name" value="KALLIKREIN-10"/>
    <property type="match status" value="1"/>
</dbReference>
<dbReference type="FunFam" id="2.40.10.10:FF:000198">
    <property type="entry name" value="Glandular kallikrein-10"/>
    <property type="match status" value="1"/>
</dbReference>
<dbReference type="SMART" id="SM00020">
    <property type="entry name" value="Tryp_SPc"/>
    <property type="match status" value="1"/>
</dbReference>
<dbReference type="Pfam" id="PF00089">
    <property type="entry name" value="Trypsin"/>
    <property type="match status" value="1"/>
</dbReference>
<keyword evidence="2" id="KW-0732">Signal</keyword>
<protein>
    <submittedName>
        <fullName evidence="4">Kallikrein related peptidase 10</fullName>
    </submittedName>
</protein>
<dbReference type="GO" id="GO:0006508">
    <property type="term" value="P:proteolysis"/>
    <property type="evidence" value="ECO:0007669"/>
    <property type="project" value="InterPro"/>
</dbReference>
<keyword evidence="1" id="KW-1015">Disulfide bond</keyword>
<dbReference type="SUPFAM" id="SSF50494">
    <property type="entry name" value="Trypsin-like serine proteases"/>
    <property type="match status" value="1"/>
</dbReference>
<dbReference type="GO" id="GO:0030141">
    <property type="term" value="C:secretory granule"/>
    <property type="evidence" value="ECO:0007669"/>
    <property type="project" value="TreeGrafter"/>
</dbReference>
<sequence>MTPRHLHLSAASGAQGGLGKLLLLPLLVAQFWVSEALLLPANDTSSNFVASGAPCAHGSQPWQVSLFNGLSFHCAGVLVDRSWVLTAAHCGNNKPLWARVGDDHLLLLQGEQLRRTSRPIVHPKYQQGSGPILPRRTDEHDLMLLKLGRPVVPGPRVRPLRLPFRCTQPGDQCQIAGWATTSSRRVKYNKGLSCSRVTILSPKECEVFYPGVITSNMMCAGLDQGQDPCQVQTGQGGSLTGESRTGRLWENRYPLLPAQFPPHVQHYPQHCYPSTTPNINSMFNSTSLCPPSHAQPCLHLHSQASLPILYVLLSRV</sequence>
<feature type="chain" id="PRO_5034769003" evidence="2">
    <location>
        <begin position="37"/>
        <end position="316"/>
    </location>
</feature>
<dbReference type="AlphaFoldDB" id="A0A8B9XVL9"/>
<dbReference type="InterPro" id="IPR001314">
    <property type="entry name" value="Peptidase_S1A"/>
</dbReference>
<name>A0A8B9XVL9_BOSMU</name>
<dbReference type="InterPro" id="IPR009003">
    <property type="entry name" value="Peptidase_S1_PA"/>
</dbReference>
<keyword evidence="5" id="KW-1185">Reference proteome</keyword>
<feature type="domain" description="Peptidase S1" evidence="3">
    <location>
        <begin position="49"/>
        <end position="316"/>
    </location>
</feature>
<reference evidence="4" key="1">
    <citation type="submission" date="2019-05" db="EMBL/GenBank/DDBJ databases">
        <authorList>
            <person name="Zhang S."/>
            <person name="Liu J."/>
        </authorList>
    </citation>
    <scope>NUCLEOTIDE SEQUENCE [LARGE SCALE GENOMIC DNA]</scope>
</reference>
<evidence type="ECO:0000313" key="4">
    <source>
        <dbReference type="Ensembl" id="ENSBGRP00000025236.1"/>
    </source>
</evidence>
<dbReference type="InterPro" id="IPR043504">
    <property type="entry name" value="Peptidase_S1_PA_chymotrypsin"/>
</dbReference>
<evidence type="ECO:0000256" key="1">
    <source>
        <dbReference type="ARBA" id="ARBA00023157"/>
    </source>
</evidence>
<feature type="signal peptide" evidence="2">
    <location>
        <begin position="1"/>
        <end position="36"/>
    </location>
</feature>
<dbReference type="Gene3D" id="2.40.10.10">
    <property type="entry name" value="Trypsin-like serine proteases"/>
    <property type="match status" value="2"/>
</dbReference>
<gene>
    <name evidence="4" type="primary">KLK10</name>
</gene>
<dbReference type="PROSITE" id="PS50240">
    <property type="entry name" value="TRYPSIN_DOM"/>
    <property type="match status" value="1"/>
</dbReference>
<dbReference type="CDD" id="cd00190">
    <property type="entry name" value="Tryp_SPc"/>
    <property type="match status" value="1"/>
</dbReference>
<dbReference type="Ensembl" id="ENSBGRT00000029112.1">
    <property type="protein sequence ID" value="ENSBGRP00000025236.1"/>
    <property type="gene ID" value="ENSBGRG00000015854.1"/>
</dbReference>
<evidence type="ECO:0000256" key="2">
    <source>
        <dbReference type="SAM" id="SignalP"/>
    </source>
</evidence>